<evidence type="ECO:0000256" key="2">
    <source>
        <dbReference type="ARBA" id="ARBA00022723"/>
    </source>
</evidence>
<evidence type="ECO:0000256" key="1">
    <source>
        <dbReference type="ARBA" id="ARBA00022714"/>
    </source>
</evidence>
<reference evidence="7 8" key="1">
    <citation type="submission" date="2010-10" db="EMBL/GenBank/DDBJ databases">
        <title>Complete sequence of Frankia sp. EuI1c.</title>
        <authorList>
            <consortium name="US DOE Joint Genome Institute"/>
            <person name="Lucas S."/>
            <person name="Copeland A."/>
            <person name="Lapidus A."/>
            <person name="Cheng J.-F."/>
            <person name="Bruce D."/>
            <person name="Goodwin L."/>
            <person name="Pitluck S."/>
            <person name="Chertkov O."/>
            <person name="Detter J.C."/>
            <person name="Han C."/>
            <person name="Tapia R."/>
            <person name="Land M."/>
            <person name="Hauser L."/>
            <person name="Jeffries C."/>
            <person name="Kyrpides N."/>
            <person name="Ivanova N."/>
            <person name="Mikhailova N."/>
            <person name="Beauchemin N."/>
            <person name="Sen A."/>
            <person name="Sur S.A."/>
            <person name="Gtari M."/>
            <person name="Wall L."/>
            <person name="Tisa L."/>
            <person name="Woyke T."/>
        </authorList>
    </citation>
    <scope>NUCLEOTIDE SEQUENCE [LARGE SCALE GENOMIC DNA]</scope>
    <source>
        <strain evidence="8">DSM 45817 / CECT 9037 / EuI1c</strain>
    </source>
</reference>
<feature type="transmembrane region" description="Helical" evidence="5">
    <location>
        <begin position="116"/>
        <end position="134"/>
    </location>
</feature>
<keyword evidence="2" id="KW-0479">Metal-binding</keyword>
<dbReference type="GO" id="GO:0051537">
    <property type="term" value="F:2 iron, 2 sulfur cluster binding"/>
    <property type="evidence" value="ECO:0007669"/>
    <property type="project" value="UniProtKB-KW"/>
</dbReference>
<accession>E3J8H4</accession>
<keyword evidence="5" id="KW-1133">Transmembrane helix</keyword>
<gene>
    <name evidence="7" type="ordered locus">FraEuI1c_6532</name>
</gene>
<feature type="transmembrane region" description="Helical" evidence="5">
    <location>
        <begin position="146"/>
        <end position="167"/>
    </location>
</feature>
<dbReference type="CDD" id="cd03528">
    <property type="entry name" value="Rieske_RO_ferredoxin"/>
    <property type="match status" value="1"/>
</dbReference>
<dbReference type="PROSITE" id="PS51296">
    <property type="entry name" value="RIESKE"/>
    <property type="match status" value="1"/>
</dbReference>
<dbReference type="GO" id="GO:0046872">
    <property type="term" value="F:metal ion binding"/>
    <property type="evidence" value="ECO:0007669"/>
    <property type="project" value="UniProtKB-KW"/>
</dbReference>
<evidence type="ECO:0000313" key="8">
    <source>
        <dbReference type="Proteomes" id="UP000002484"/>
    </source>
</evidence>
<keyword evidence="3" id="KW-0408">Iron</keyword>
<feature type="domain" description="Rieske" evidence="6">
    <location>
        <begin position="185"/>
        <end position="280"/>
    </location>
</feature>
<dbReference type="PANTHER" id="PTHR21496">
    <property type="entry name" value="FERREDOXIN-RELATED"/>
    <property type="match status" value="1"/>
</dbReference>
<evidence type="ECO:0000256" key="4">
    <source>
        <dbReference type="ARBA" id="ARBA00023014"/>
    </source>
</evidence>
<dbReference type="Proteomes" id="UP000002484">
    <property type="component" value="Chromosome"/>
</dbReference>
<dbReference type="InterPro" id="IPR017941">
    <property type="entry name" value="Rieske_2Fe-2S"/>
</dbReference>
<dbReference type="Pfam" id="PF00355">
    <property type="entry name" value="Rieske"/>
    <property type="match status" value="1"/>
</dbReference>
<dbReference type="GO" id="GO:0004497">
    <property type="term" value="F:monooxygenase activity"/>
    <property type="evidence" value="ECO:0007669"/>
    <property type="project" value="UniProtKB-ARBA"/>
</dbReference>
<name>E3J8H4_PSEI1</name>
<proteinExistence type="predicted"/>
<keyword evidence="5" id="KW-0472">Membrane</keyword>
<keyword evidence="4" id="KW-0411">Iron-sulfur</keyword>
<dbReference type="SUPFAM" id="SSF50022">
    <property type="entry name" value="ISP domain"/>
    <property type="match status" value="1"/>
</dbReference>
<protein>
    <submittedName>
        <fullName evidence="7">Rieske (2Fe-2S) iron-sulfur domain protein</fullName>
    </submittedName>
</protein>
<sequence length="301" mass="31803">MDMAGPRTERLVEAVEGARVIDPLAERLAGFWSRTLSSERLRDLLSGRQLGHPLHPAAVLVPAGTLLSATALDLVGGPDARRGARRLVGLGLLAAGPAALAGWSDWLDTQEAERRVGVVHAASNAVGLSAYALSWWQRRQGRSGRLAGLAGAGVLGVGGWLGGHLAYAQGVGVDTTAFQAGPTEWTDAGSAADVTDVPRRVDVGGVPLLVTRLEGRIVVLADRCTHRGGSLSEGKRDGDCVVCPWHGSRFALGTGAVRRGPATRPQPRYEVRARDGRLQVRRREERALRVNPVDVSTPAQA</sequence>
<dbReference type="AlphaFoldDB" id="E3J8H4"/>
<dbReference type="HOGENOM" id="CLU_065805_0_0_11"/>
<dbReference type="EMBL" id="CP002299">
    <property type="protein sequence ID" value="ADP84508.1"/>
    <property type="molecule type" value="Genomic_DNA"/>
</dbReference>
<dbReference type="STRING" id="298654.FraEuI1c_6532"/>
<dbReference type="InParanoid" id="E3J8H4"/>
<keyword evidence="5" id="KW-0812">Transmembrane</keyword>
<feature type="transmembrane region" description="Helical" evidence="5">
    <location>
        <begin position="87"/>
        <end position="104"/>
    </location>
</feature>
<dbReference type="PANTHER" id="PTHR21496:SF23">
    <property type="entry name" value="3-PHENYLPROPIONATE_CINNAMIC ACID DIOXYGENASE FERREDOXIN SUBUNIT"/>
    <property type="match status" value="1"/>
</dbReference>
<evidence type="ECO:0000313" key="7">
    <source>
        <dbReference type="EMBL" id="ADP84508.1"/>
    </source>
</evidence>
<dbReference type="GO" id="GO:0016705">
    <property type="term" value="F:oxidoreductase activity, acting on paired donors, with incorporation or reduction of molecular oxygen"/>
    <property type="evidence" value="ECO:0007669"/>
    <property type="project" value="UniProtKB-ARBA"/>
</dbReference>
<dbReference type="InterPro" id="IPR036922">
    <property type="entry name" value="Rieske_2Fe-2S_sf"/>
</dbReference>
<evidence type="ECO:0000259" key="6">
    <source>
        <dbReference type="PROSITE" id="PS51296"/>
    </source>
</evidence>
<dbReference type="Gene3D" id="2.102.10.10">
    <property type="entry name" value="Rieske [2Fe-2S] iron-sulphur domain"/>
    <property type="match status" value="1"/>
</dbReference>
<organism evidence="7 8">
    <name type="scientific">Pseudofrankia inefficax (strain DSM 45817 / CECT 9037 / DDB 130130 / EuI1c)</name>
    <name type="common">Frankia inefficax</name>
    <dbReference type="NCBI Taxonomy" id="298654"/>
    <lineage>
        <taxon>Bacteria</taxon>
        <taxon>Bacillati</taxon>
        <taxon>Actinomycetota</taxon>
        <taxon>Actinomycetes</taxon>
        <taxon>Frankiales</taxon>
        <taxon>Frankiaceae</taxon>
        <taxon>Pseudofrankia</taxon>
    </lineage>
</organism>
<dbReference type="Pfam" id="PF09990">
    <property type="entry name" value="DUF2231"/>
    <property type="match status" value="1"/>
</dbReference>
<dbReference type="InterPro" id="IPR019251">
    <property type="entry name" value="DUF2231_TM"/>
</dbReference>
<evidence type="ECO:0000256" key="3">
    <source>
        <dbReference type="ARBA" id="ARBA00023004"/>
    </source>
</evidence>
<evidence type="ECO:0000256" key="5">
    <source>
        <dbReference type="SAM" id="Phobius"/>
    </source>
</evidence>
<dbReference type="eggNOG" id="COG2146">
    <property type="taxonomic scope" value="Bacteria"/>
</dbReference>
<dbReference type="KEGG" id="fri:FraEuI1c_6532"/>
<keyword evidence="1" id="KW-0001">2Fe-2S</keyword>
<keyword evidence="8" id="KW-1185">Reference proteome</keyword>